<organism evidence="1 2">
    <name type="scientific">Duganella radicis</name>
    <dbReference type="NCBI Taxonomy" id="551988"/>
    <lineage>
        <taxon>Bacteria</taxon>
        <taxon>Pseudomonadati</taxon>
        <taxon>Pseudomonadota</taxon>
        <taxon>Betaproteobacteria</taxon>
        <taxon>Burkholderiales</taxon>
        <taxon>Oxalobacteraceae</taxon>
        <taxon>Telluria group</taxon>
        <taxon>Duganella</taxon>
    </lineage>
</organism>
<dbReference type="InterPro" id="IPR024079">
    <property type="entry name" value="MetalloPept_cat_dom_sf"/>
</dbReference>
<sequence>MASKIYPFGVGNPLDNSFKLILVAEGFTAAQKADFAALCQDLLDALLATTPFNVTRAHPGWLTVLKVFAPSANAGPRIGAGGGHSTVLGSFVDSSTNRLVVDHALLYALLNVQVVTDSAGTRKLSELVSPGDIMMGPTGAVIAVITPATANPAQGADDHVRPVDDTTYHLVATTANGLWHQVVLRGIAAALGLADEFERPDAAYASASDSNKEFLNTPNVIFRDTPPTLNSDVPAWRHVMSGTEWLAPAVVHAHPPNDLPNTAVPAAPSVAGKIEFWEGGAGYRRKSYRSAEDCLMRRAPGLGYLPARNQAVAFCPVCLVHLRSMLR</sequence>
<evidence type="ECO:0000313" key="1">
    <source>
        <dbReference type="EMBL" id="MTV36370.1"/>
    </source>
</evidence>
<dbReference type="GO" id="GO:0008237">
    <property type="term" value="F:metallopeptidase activity"/>
    <property type="evidence" value="ECO:0007669"/>
    <property type="project" value="InterPro"/>
</dbReference>
<dbReference type="Gene3D" id="3.40.390.10">
    <property type="entry name" value="Collagenase (Catalytic Domain)"/>
    <property type="match status" value="1"/>
</dbReference>
<reference evidence="1 2" key="1">
    <citation type="submission" date="2019-11" db="EMBL/GenBank/DDBJ databases">
        <title>Type strains purchased from KCTC, JCM and DSMZ.</title>
        <authorList>
            <person name="Lu H."/>
        </authorList>
    </citation>
    <scope>NUCLEOTIDE SEQUENCE [LARGE SCALE GENOMIC DNA]</scope>
    <source>
        <strain evidence="1 2">KCTC 22382</strain>
    </source>
</reference>
<dbReference type="Proteomes" id="UP000475582">
    <property type="component" value="Unassembled WGS sequence"/>
</dbReference>
<proteinExistence type="predicted"/>
<keyword evidence="2" id="KW-1185">Reference proteome</keyword>
<gene>
    <name evidence="1" type="ORF">GM676_02080</name>
</gene>
<dbReference type="EMBL" id="WNKY01000001">
    <property type="protein sequence ID" value="MTV36370.1"/>
    <property type="molecule type" value="Genomic_DNA"/>
</dbReference>
<protein>
    <submittedName>
        <fullName evidence="1">Uncharacterized protein</fullName>
    </submittedName>
</protein>
<evidence type="ECO:0000313" key="2">
    <source>
        <dbReference type="Proteomes" id="UP000475582"/>
    </source>
</evidence>
<dbReference type="RefSeq" id="WP_155461707.1">
    <property type="nucleotide sequence ID" value="NZ_WNKY01000001.1"/>
</dbReference>
<dbReference type="AlphaFoldDB" id="A0A6L6PBK6"/>
<accession>A0A6L6PBK6</accession>
<comment type="caution">
    <text evidence="1">The sequence shown here is derived from an EMBL/GenBank/DDBJ whole genome shotgun (WGS) entry which is preliminary data.</text>
</comment>
<name>A0A6L6PBK6_9BURK</name>